<feature type="domain" description="CATSPERD Ig-like" evidence="22">
    <location>
        <begin position="144"/>
        <end position="262"/>
    </location>
</feature>
<evidence type="ECO:0000256" key="1">
    <source>
        <dbReference type="ARBA" id="ARBA00010246"/>
    </source>
</evidence>
<evidence type="ECO:0000256" key="13">
    <source>
        <dbReference type="ARBA" id="ARBA00023180"/>
    </source>
</evidence>
<dbReference type="Pfam" id="PF15020">
    <property type="entry name" value="Beta-prop_CATSPERD"/>
    <property type="match status" value="1"/>
</dbReference>
<evidence type="ECO:0000256" key="3">
    <source>
        <dbReference type="ARBA" id="ARBA00022475"/>
    </source>
</evidence>
<dbReference type="GO" id="GO:0030154">
    <property type="term" value="P:cell differentiation"/>
    <property type="evidence" value="ECO:0007669"/>
    <property type="project" value="UniProtKB-KW"/>
</dbReference>
<dbReference type="InterPro" id="IPR028751">
    <property type="entry name" value="CATSPERD/E"/>
</dbReference>
<evidence type="ECO:0000256" key="12">
    <source>
        <dbReference type="ARBA" id="ARBA00023157"/>
    </source>
</evidence>
<dbReference type="GeneTree" id="ENSGT00940000162714"/>
<dbReference type="InterPro" id="IPR055451">
    <property type="entry name" value="Ig-like_CATSPERD"/>
</dbReference>
<keyword evidence="4 19" id="KW-0812">Transmembrane</keyword>
<reference evidence="23 24" key="1">
    <citation type="journal article" date="2007" name="Nature">
        <title>Genome of the marsupial Monodelphis domestica reveals innovation in non-coding sequences.</title>
        <authorList>
            <person name="Mikkelsen T.S."/>
            <person name="Wakefield M.J."/>
            <person name="Aken B."/>
            <person name="Amemiya C.T."/>
            <person name="Chang J.L."/>
            <person name="Duke S."/>
            <person name="Garber M."/>
            <person name="Gentles A.J."/>
            <person name="Goodstadt L."/>
            <person name="Heger A."/>
            <person name="Jurka J."/>
            <person name="Kamal M."/>
            <person name="Mauceli E."/>
            <person name="Searle S.M."/>
            <person name="Sharpe T."/>
            <person name="Baker M.L."/>
            <person name="Batzer M.A."/>
            <person name="Benos P.V."/>
            <person name="Belov K."/>
            <person name="Clamp M."/>
            <person name="Cook A."/>
            <person name="Cuff J."/>
            <person name="Das R."/>
            <person name="Davidow L."/>
            <person name="Deakin J.E."/>
            <person name="Fazzari M.J."/>
            <person name="Glass J.L."/>
            <person name="Grabherr M."/>
            <person name="Greally J.M."/>
            <person name="Gu W."/>
            <person name="Hore T.A."/>
            <person name="Huttley G.A."/>
            <person name="Kleber M."/>
            <person name="Jirtle R.L."/>
            <person name="Koina E."/>
            <person name="Lee J.T."/>
            <person name="Mahony S."/>
            <person name="Marra M.A."/>
            <person name="Miller R.D."/>
            <person name="Nicholls R.D."/>
            <person name="Oda M."/>
            <person name="Papenfuss A.T."/>
            <person name="Parra Z.E."/>
            <person name="Pollock D.D."/>
            <person name="Ray D.A."/>
            <person name="Schein J.E."/>
            <person name="Speed T.P."/>
            <person name="Thompson K."/>
            <person name="VandeBerg J.L."/>
            <person name="Wade C.M."/>
            <person name="Walker J.A."/>
            <person name="Waters P.D."/>
            <person name="Webber C."/>
            <person name="Weidman J.R."/>
            <person name="Xie X."/>
            <person name="Zody M.C."/>
            <person name="Baldwin J."/>
            <person name="Abdouelleil A."/>
            <person name="Abdulkadir J."/>
            <person name="Abebe A."/>
            <person name="Abera B."/>
            <person name="Abreu J."/>
            <person name="Acer S.C."/>
            <person name="Aftuck L."/>
            <person name="Alexander A."/>
            <person name="An P."/>
            <person name="Anderson E."/>
            <person name="Anderson S."/>
            <person name="Arachi H."/>
            <person name="Azer M."/>
            <person name="Bachantsang P."/>
            <person name="Barry A."/>
            <person name="Bayul T."/>
            <person name="Berlin A."/>
            <person name="Bessette D."/>
            <person name="Bloom T."/>
            <person name="Bloom T."/>
            <person name="Boguslavskiy L."/>
            <person name="Bonnet C."/>
            <person name="Boukhgalter B."/>
            <person name="Bourzgui I."/>
            <person name="Brown A."/>
            <person name="Cahill P."/>
            <person name="Channer S."/>
            <person name="Cheshatsang Y."/>
            <person name="Chuda L."/>
            <person name="Citroen M."/>
            <person name="Collymore A."/>
            <person name="Cooke P."/>
            <person name="Costello M."/>
            <person name="D'Aco K."/>
            <person name="Daza R."/>
            <person name="De Haan G."/>
            <person name="DeGray S."/>
            <person name="DeMaso C."/>
            <person name="Dhargay N."/>
            <person name="Dooley K."/>
            <person name="Dooley E."/>
            <person name="Doricent M."/>
            <person name="Dorje P."/>
            <person name="Dorjee K."/>
            <person name="Dupes A."/>
            <person name="Elong R."/>
            <person name="Falk J."/>
            <person name="Farina A."/>
            <person name="Faro S."/>
            <person name="Ferguson D."/>
            <person name="Fisher S."/>
            <person name="Foley C.D."/>
            <person name="Franke A."/>
            <person name="Friedrich D."/>
            <person name="Gadbois L."/>
            <person name="Gearin G."/>
            <person name="Gearin C.R."/>
            <person name="Giannoukos G."/>
            <person name="Goode T."/>
            <person name="Graham J."/>
            <person name="Grandbois E."/>
            <person name="Grewal S."/>
            <person name="Gyaltsen K."/>
            <person name="Hafez N."/>
            <person name="Hagos B."/>
            <person name="Hall J."/>
            <person name="Henson C."/>
            <person name="Hollinger A."/>
            <person name="Honan T."/>
            <person name="Huard M.D."/>
            <person name="Hughes L."/>
            <person name="Hurhula B."/>
            <person name="Husby M.E."/>
            <person name="Kamat A."/>
            <person name="Kanga B."/>
            <person name="Kashin S."/>
            <person name="Khazanovich D."/>
            <person name="Kisner P."/>
            <person name="Lance K."/>
            <person name="Lara M."/>
            <person name="Lee W."/>
            <person name="Lennon N."/>
            <person name="Letendre F."/>
            <person name="LeVine R."/>
            <person name="Lipovsky A."/>
            <person name="Liu X."/>
            <person name="Liu J."/>
            <person name="Liu S."/>
            <person name="Lokyitsang T."/>
            <person name="Lokyitsang Y."/>
            <person name="Lubonja R."/>
            <person name="Lui A."/>
            <person name="MacDonald P."/>
            <person name="Magnisalis V."/>
            <person name="Maru K."/>
            <person name="Matthews C."/>
            <person name="McCusker W."/>
            <person name="McDonough S."/>
            <person name="Mehta T."/>
            <person name="Meldrim J."/>
            <person name="Meneus L."/>
            <person name="Mihai O."/>
            <person name="Mihalev A."/>
            <person name="Mihova T."/>
            <person name="Mittelman R."/>
            <person name="Mlenga V."/>
            <person name="Montmayeur A."/>
            <person name="Mulrain L."/>
            <person name="Navidi A."/>
            <person name="Naylor J."/>
            <person name="Negash T."/>
            <person name="Nguyen T."/>
            <person name="Nguyen N."/>
            <person name="Nicol R."/>
            <person name="Norbu C."/>
            <person name="Norbu N."/>
            <person name="Novod N."/>
            <person name="O'Neill B."/>
            <person name="Osman S."/>
            <person name="Markiewicz E."/>
            <person name="Oyono O.L."/>
            <person name="Patti C."/>
            <person name="Phunkhang P."/>
            <person name="Pierre F."/>
            <person name="Priest M."/>
            <person name="Raghuraman S."/>
            <person name="Rege F."/>
            <person name="Reyes R."/>
            <person name="Rise C."/>
            <person name="Rogov P."/>
            <person name="Ross K."/>
            <person name="Ryan E."/>
            <person name="Settipalli S."/>
            <person name="Shea T."/>
            <person name="Sherpa N."/>
            <person name="Shi L."/>
            <person name="Shih D."/>
            <person name="Sparrow T."/>
            <person name="Spaulding J."/>
            <person name="Stalker J."/>
            <person name="Stange-Thomann N."/>
            <person name="Stavropoulos S."/>
            <person name="Stone C."/>
            <person name="Strader C."/>
            <person name="Tesfaye S."/>
            <person name="Thomson T."/>
            <person name="Thoulutsang Y."/>
            <person name="Thoulutsang D."/>
            <person name="Topham K."/>
            <person name="Topping I."/>
            <person name="Tsamla T."/>
            <person name="Vassiliev H."/>
            <person name="Vo A."/>
            <person name="Wangchuk T."/>
            <person name="Wangdi T."/>
            <person name="Weiand M."/>
            <person name="Wilkinson J."/>
            <person name="Wilson A."/>
            <person name="Yadav S."/>
            <person name="Young G."/>
            <person name="Yu Q."/>
            <person name="Zembek L."/>
            <person name="Zhong D."/>
            <person name="Zimmer A."/>
            <person name="Zwirko Z."/>
            <person name="Jaffe D.B."/>
            <person name="Alvarez P."/>
            <person name="Brockman W."/>
            <person name="Butler J."/>
            <person name="Chin C."/>
            <person name="Gnerre S."/>
            <person name="MacCallum I."/>
            <person name="Graves J.A."/>
            <person name="Ponting C.P."/>
            <person name="Breen M."/>
            <person name="Samollow P.B."/>
            <person name="Lander E.S."/>
            <person name="Lindblad-Toh K."/>
        </authorList>
    </citation>
    <scope>NUCLEOTIDE SEQUENCE [LARGE SCALE GENOMIC DNA]</scope>
</reference>
<keyword evidence="10" id="KW-0969">Cilium</keyword>
<evidence type="ECO:0000256" key="14">
    <source>
        <dbReference type="ARBA" id="ARBA00023273"/>
    </source>
</evidence>
<reference evidence="23" key="2">
    <citation type="submission" date="2025-08" db="UniProtKB">
        <authorList>
            <consortium name="Ensembl"/>
        </authorList>
    </citation>
    <scope>IDENTIFICATION</scope>
</reference>
<evidence type="ECO:0000256" key="16">
    <source>
        <dbReference type="ARBA" id="ARBA00040129"/>
    </source>
</evidence>
<comment type="similarity">
    <text evidence="1">Belongs to the CATSPERD family.</text>
</comment>
<dbReference type="PANTHER" id="PTHR33722:SF1">
    <property type="entry name" value="CATION CHANNEL SPERM-ASSOCIATED AUXILIARY SUBUNIT DELTA"/>
    <property type="match status" value="1"/>
</dbReference>
<evidence type="ECO:0000259" key="20">
    <source>
        <dbReference type="Pfam" id="PF15020"/>
    </source>
</evidence>
<evidence type="ECO:0000256" key="9">
    <source>
        <dbReference type="ARBA" id="ARBA00022989"/>
    </source>
</evidence>
<feature type="domain" description="CATSPERD/E C-terminal" evidence="21">
    <location>
        <begin position="292"/>
        <end position="509"/>
    </location>
</feature>
<keyword evidence="14" id="KW-0966">Cell projection</keyword>
<keyword evidence="9 19" id="KW-1133">Transmembrane helix</keyword>
<dbReference type="GO" id="GO:0036128">
    <property type="term" value="C:CatSper complex"/>
    <property type="evidence" value="ECO:0007669"/>
    <property type="project" value="InterPro"/>
</dbReference>
<evidence type="ECO:0000256" key="6">
    <source>
        <dbReference type="ARBA" id="ARBA00022782"/>
    </source>
</evidence>
<evidence type="ECO:0000256" key="2">
    <source>
        <dbReference type="ARBA" id="ARBA00022473"/>
    </source>
</evidence>
<evidence type="ECO:0000256" key="11">
    <source>
        <dbReference type="ARBA" id="ARBA00023136"/>
    </source>
</evidence>
<feature type="domain" description="CATSPERD beta-propeller" evidence="20">
    <location>
        <begin position="33"/>
        <end position="142"/>
    </location>
</feature>
<evidence type="ECO:0000256" key="15">
    <source>
        <dbReference type="ARBA" id="ARBA00037793"/>
    </source>
</evidence>
<evidence type="ECO:0000256" key="19">
    <source>
        <dbReference type="SAM" id="Phobius"/>
    </source>
</evidence>
<dbReference type="GO" id="GO:0007283">
    <property type="term" value="P:spermatogenesis"/>
    <property type="evidence" value="ECO:0007669"/>
    <property type="project" value="UniProtKB-KW"/>
</dbReference>
<evidence type="ECO:0000259" key="22">
    <source>
        <dbReference type="Pfam" id="PF23747"/>
    </source>
</evidence>
<dbReference type="Pfam" id="PF23747">
    <property type="entry name" value="Ig-like_CATSPERD"/>
    <property type="match status" value="1"/>
</dbReference>
<evidence type="ECO:0000256" key="18">
    <source>
        <dbReference type="ARBA" id="ARBA00046028"/>
    </source>
</evidence>
<dbReference type="InterPro" id="IPR053814">
    <property type="entry name" value="CATSPERD/E_C"/>
</dbReference>
<keyword evidence="12" id="KW-1015">Disulfide bond</keyword>
<accession>A0A5F8HJ83</accession>
<dbReference type="Pfam" id="PF22850">
    <property type="entry name" value="CATSPERD-E_C"/>
    <property type="match status" value="1"/>
</dbReference>
<evidence type="ECO:0000256" key="7">
    <source>
        <dbReference type="ARBA" id="ARBA00022846"/>
    </source>
</evidence>
<keyword evidence="6" id="KW-0221">Differentiation</keyword>
<evidence type="ECO:0000256" key="4">
    <source>
        <dbReference type="ARBA" id="ARBA00022692"/>
    </source>
</evidence>
<keyword evidence="2" id="KW-0217">Developmental protein</keyword>
<sequence length="537" mass="61789">MLKLADMRKTVFLTTNYFESSLKPLFAPRSLQGRFLYTNFPEEESLGLPFFMDGSYRITNLPGLKGFLIFWNENNIQFSHNSGQLVGPIIVKKNMQFLYPSISQMGMKIYTIASYDNELAILTENGRFFYGTLGLLSTSIFEAELLQGNFDKTMHILDMSDTLHLYGVMVPQPTQNPIPIITISNPHSLGLKLKMYEDGYTYDGNIKFKINITLMQQYLSGKAHDSFISNIKVPSLSTITLDLIDRGLSCIDLQPPTGLISIGCNWAKKIIIRNTLNACTKDILTPVELQKNYTYILEKGTYDPSFNSRLRLDLQDQAVIYDYEELGCPQLVYFNNPWKPVIELWEGSRFVEVVTTEFVLMEKNGMHTYNYSKNVGGANCKSQAQNWTSVMAASTTKNYLAWTREIYVTCHELNHSIPLLWPDLEYQILGGRTDNSIIFQERNGFYIFHLTIVDPFYSYCDLTTSFAIYVYGAFPQRLLPDYPLALLVMLSMLFILWLGYVIPKLSSTEKGRVIIGFFQELWNPFMKREKRKRPSHR</sequence>
<comment type="function">
    <text evidence="18">Auxiliary component of the CatSper complex, a complex involved in sperm cell hyperactivation. Sperm cell hyperactivation is needed for sperm motility which is essential late in the preparation of sperm for fertilization. Required for CATSPER1 stability before intraflagellar transport and/or incorporation of the CatSper complex channel into the flagellar membrane.</text>
</comment>
<dbReference type="Ensembl" id="ENSMODT00000069956.1">
    <property type="protein sequence ID" value="ENSMODP00000060022.1"/>
    <property type="gene ID" value="ENSMODG00000025644.3"/>
</dbReference>
<dbReference type="InterPro" id="IPR053813">
    <property type="entry name" value="CATSPERD_beta-prop"/>
</dbReference>
<evidence type="ECO:0000256" key="8">
    <source>
        <dbReference type="ARBA" id="ARBA00022871"/>
    </source>
</evidence>
<proteinExistence type="inferred from homology"/>
<keyword evidence="11 19" id="KW-0472">Membrane</keyword>
<organism evidence="23 24">
    <name type="scientific">Monodelphis domestica</name>
    <name type="common">Gray short-tailed opossum</name>
    <dbReference type="NCBI Taxonomy" id="13616"/>
    <lineage>
        <taxon>Eukaryota</taxon>
        <taxon>Metazoa</taxon>
        <taxon>Chordata</taxon>
        <taxon>Craniata</taxon>
        <taxon>Vertebrata</taxon>
        <taxon>Euteleostomi</taxon>
        <taxon>Mammalia</taxon>
        <taxon>Metatheria</taxon>
        <taxon>Didelphimorphia</taxon>
        <taxon>Didelphidae</taxon>
        <taxon>Monodelphis</taxon>
    </lineage>
</organism>
<dbReference type="PANTHER" id="PTHR33722">
    <property type="entry name" value="CATION CHANNEL SPERM-ASSOCIATED PROTEIN SUBUNIT DELTA-RELATED"/>
    <property type="match status" value="1"/>
</dbReference>
<keyword evidence="8" id="KW-0744">Spermatogenesis</keyword>
<keyword evidence="24" id="KW-1185">Reference proteome</keyword>
<dbReference type="AlphaFoldDB" id="A0A5F8HJ83"/>
<evidence type="ECO:0000256" key="17">
    <source>
        <dbReference type="ARBA" id="ARBA00041424"/>
    </source>
</evidence>
<keyword evidence="3" id="KW-1003">Cell membrane</keyword>
<keyword evidence="7" id="KW-0282">Flagellum</keyword>
<feature type="transmembrane region" description="Helical" evidence="19">
    <location>
        <begin position="482"/>
        <end position="502"/>
    </location>
</feature>
<evidence type="ECO:0000313" key="24">
    <source>
        <dbReference type="Proteomes" id="UP000002280"/>
    </source>
</evidence>
<dbReference type="Bgee" id="ENSMODG00000025644">
    <property type="expression patterns" value="Expressed in spermatocyte and 18 other cell types or tissues"/>
</dbReference>
<name>A0A5F8HJ83_MONDO</name>
<evidence type="ECO:0000256" key="5">
    <source>
        <dbReference type="ARBA" id="ARBA00022729"/>
    </source>
</evidence>
<comment type="subcellular location">
    <subcellularLocation>
        <location evidence="15">Cell projection</location>
        <location evidence="15">Cilium</location>
        <location evidence="15">Flagellum membrane</location>
        <topology evidence="15">Single-pass type I membrane protein</topology>
    </subcellularLocation>
</comment>
<evidence type="ECO:0000256" key="10">
    <source>
        <dbReference type="ARBA" id="ARBA00023069"/>
    </source>
</evidence>
<keyword evidence="13" id="KW-0325">Glycoprotein</keyword>
<protein>
    <recommendedName>
        <fullName evidence="16">Cation channel sperm-associated auxiliary subunit delta</fullName>
    </recommendedName>
    <alternativeName>
        <fullName evidence="17">Transmembrane protein 146</fullName>
    </alternativeName>
</protein>
<dbReference type="Proteomes" id="UP000002280">
    <property type="component" value="Chromosome 3"/>
</dbReference>
<evidence type="ECO:0000313" key="23">
    <source>
        <dbReference type="Ensembl" id="ENSMODP00000060022.1"/>
    </source>
</evidence>
<keyword evidence="5" id="KW-0732">Signal</keyword>
<reference evidence="23" key="3">
    <citation type="submission" date="2025-09" db="UniProtKB">
        <authorList>
            <consortium name="Ensembl"/>
        </authorList>
    </citation>
    <scope>IDENTIFICATION</scope>
</reference>
<evidence type="ECO:0000259" key="21">
    <source>
        <dbReference type="Pfam" id="PF22850"/>
    </source>
</evidence>